<dbReference type="AlphaFoldDB" id="A0A371FXS6"/>
<accession>A0A371FXS6</accession>
<keyword evidence="2" id="KW-1185">Reference proteome</keyword>
<feature type="non-terminal residue" evidence="1">
    <location>
        <position position="1"/>
    </location>
</feature>
<proteinExistence type="predicted"/>
<gene>
    <name evidence="1" type="ORF">CR513_35992</name>
</gene>
<sequence>MVDDRVGIVWVDQQVIRRCYKERPSLGTGGPKTTTSEDLKEIVPKSRGTPNVLEEKVRGGETRGDAPNICTPYQAWIDWSTTLLDMPF</sequence>
<evidence type="ECO:0000313" key="1">
    <source>
        <dbReference type="EMBL" id="RDX83125.1"/>
    </source>
</evidence>
<evidence type="ECO:0000313" key="2">
    <source>
        <dbReference type="Proteomes" id="UP000257109"/>
    </source>
</evidence>
<name>A0A371FXS6_MUCPR</name>
<dbReference type="EMBL" id="QJKJ01007449">
    <property type="protein sequence ID" value="RDX83125.1"/>
    <property type="molecule type" value="Genomic_DNA"/>
</dbReference>
<protein>
    <submittedName>
        <fullName evidence="1">Uncharacterized protein</fullName>
    </submittedName>
</protein>
<reference evidence="1" key="1">
    <citation type="submission" date="2018-05" db="EMBL/GenBank/DDBJ databases">
        <title>Draft genome of Mucuna pruriens seed.</title>
        <authorList>
            <person name="Nnadi N.E."/>
            <person name="Vos R."/>
            <person name="Hasami M.H."/>
            <person name="Devisetty U.K."/>
            <person name="Aguiy J.C."/>
        </authorList>
    </citation>
    <scope>NUCLEOTIDE SEQUENCE [LARGE SCALE GENOMIC DNA]</scope>
    <source>
        <strain evidence="1">JCA_2017</strain>
    </source>
</reference>
<comment type="caution">
    <text evidence="1">The sequence shown here is derived from an EMBL/GenBank/DDBJ whole genome shotgun (WGS) entry which is preliminary data.</text>
</comment>
<organism evidence="1 2">
    <name type="scientific">Mucuna pruriens</name>
    <name type="common">Velvet bean</name>
    <name type="synonym">Dolichos pruriens</name>
    <dbReference type="NCBI Taxonomy" id="157652"/>
    <lineage>
        <taxon>Eukaryota</taxon>
        <taxon>Viridiplantae</taxon>
        <taxon>Streptophyta</taxon>
        <taxon>Embryophyta</taxon>
        <taxon>Tracheophyta</taxon>
        <taxon>Spermatophyta</taxon>
        <taxon>Magnoliopsida</taxon>
        <taxon>eudicotyledons</taxon>
        <taxon>Gunneridae</taxon>
        <taxon>Pentapetalae</taxon>
        <taxon>rosids</taxon>
        <taxon>fabids</taxon>
        <taxon>Fabales</taxon>
        <taxon>Fabaceae</taxon>
        <taxon>Papilionoideae</taxon>
        <taxon>50 kb inversion clade</taxon>
        <taxon>NPAAA clade</taxon>
        <taxon>indigoferoid/millettioid clade</taxon>
        <taxon>Phaseoleae</taxon>
        <taxon>Mucuna</taxon>
    </lineage>
</organism>
<dbReference type="Proteomes" id="UP000257109">
    <property type="component" value="Unassembled WGS sequence"/>
</dbReference>